<dbReference type="RefSeq" id="WP_099003192.1">
    <property type="nucleotide sequence ID" value="NZ_CP077158.1"/>
</dbReference>
<name>A0A2C6BBK4_FUSNP</name>
<dbReference type="AlphaFoldDB" id="A0A2C6BBK4"/>
<evidence type="ECO:0000313" key="2">
    <source>
        <dbReference type="Proteomes" id="UP000223525"/>
    </source>
</evidence>
<accession>A0A2C6BBK4</accession>
<comment type="caution">
    <text evidence="1">The sequence shown here is derived from an EMBL/GenBank/DDBJ whole genome shotgun (WGS) entry which is preliminary data.</text>
</comment>
<sequence length="213" mass="24944">MEKLTDISDCLKIDDKTEEVDGKNIFDFLFKTGILKDSKGSDIEKNEKIKSELEIEEEKYLESIFEGKKNEFNSIFSTINGTNTDESPEEKLKKFIWLNFNMENFYLDDNIGIEKNIAVELFLTDEEIKNGTTKIVKYEKTELISKYNYINETEEIESQTVEYEKEIVIPPNIEEGTIYKFIGFGNCFEDIDEKIQQGDLYVFILRGVDNEYM</sequence>
<reference evidence="1 2" key="1">
    <citation type="submission" date="2017-06" db="EMBL/GenBank/DDBJ databases">
        <title>Draft genome sequence of Fusobacterium nucleatum subsp. polymorphum KCOM 1248 (=ChDC F113).</title>
        <authorList>
            <person name="Kook J.-K."/>
            <person name="Park S.-N."/>
            <person name="Lim Y.K."/>
            <person name="Roh H."/>
        </authorList>
    </citation>
    <scope>NUCLEOTIDE SEQUENCE [LARGE SCALE GENOMIC DNA]</scope>
    <source>
        <strain evidence="2">KCOM 1248 (ChDC F113)</strain>
    </source>
</reference>
<proteinExistence type="predicted"/>
<organism evidence="1 2">
    <name type="scientific">Fusobacterium nucleatum subsp. polymorphum</name>
    <name type="common">Fusobacterium polymorphum</name>
    <dbReference type="NCBI Taxonomy" id="76857"/>
    <lineage>
        <taxon>Bacteria</taxon>
        <taxon>Fusobacteriati</taxon>
        <taxon>Fusobacteriota</taxon>
        <taxon>Fusobacteriia</taxon>
        <taxon>Fusobacteriales</taxon>
        <taxon>Fusobacteriaceae</taxon>
        <taxon>Fusobacterium</taxon>
    </lineage>
</organism>
<dbReference type="EMBL" id="NIRK01000001">
    <property type="protein sequence ID" value="PHI02968.1"/>
    <property type="molecule type" value="Genomic_DNA"/>
</dbReference>
<gene>
    <name evidence="1" type="ORF">CA836_10900</name>
</gene>
<evidence type="ECO:0000313" key="1">
    <source>
        <dbReference type="EMBL" id="PHI02968.1"/>
    </source>
</evidence>
<protein>
    <submittedName>
        <fullName evidence="1">Uncharacterized protein</fullName>
    </submittedName>
</protein>
<dbReference type="Proteomes" id="UP000223525">
    <property type="component" value="Unassembled WGS sequence"/>
</dbReference>